<dbReference type="PANTHER" id="PTHR43772">
    <property type="entry name" value="ENDO-1,4-BETA-XYLANASE"/>
    <property type="match status" value="1"/>
</dbReference>
<evidence type="ECO:0000313" key="3">
    <source>
        <dbReference type="EMBL" id="RLL98841.1"/>
    </source>
</evidence>
<name>A0A421D9P0_9EURO</name>
<dbReference type="InterPro" id="IPR043750">
    <property type="entry name" value="DUF5695"/>
</dbReference>
<reference evidence="3 4" key="1">
    <citation type="submission" date="2018-08" db="EMBL/GenBank/DDBJ databases">
        <title>Draft genome sequences of two Aspergillus turcosus clinical strains isolated from bronchoalveolar lavage fluid: one azole-susceptible and the other azole-resistant.</title>
        <authorList>
            <person name="Parent-Michaud M."/>
            <person name="Dufresne P.J."/>
            <person name="Fournier E."/>
            <person name="Martineau C."/>
            <person name="Moreira S."/>
            <person name="Perkins V."/>
            <person name="De Repentigny L."/>
            <person name="Dufresne S.F."/>
        </authorList>
    </citation>
    <scope>NUCLEOTIDE SEQUENCE [LARGE SCALE GENOMIC DNA]</scope>
    <source>
        <strain evidence="3">HMR AF 1038</strain>
    </source>
</reference>
<gene>
    <name evidence="3" type="ORF">CFD26_107384</name>
</gene>
<dbReference type="SUPFAM" id="SSF75005">
    <property type="entry name" value="Arabinanase/levansucrase/invertase"/>
    <property type="match status" value="1"/>
</dbReference>
<protein>
    <submittedName>
        <fullName evidence="3">Uncharacterized protein</fullName>
    </submittedName>
</protein>
<organism evidence="3 4">
    <name type="scientific">Aspergillus turcosus</name>
    <dbReference type="NCBI Taxonomy" id="1245748"/>
    <lineage>
        <taxon>Eukaryota</taxon>
        <taxon>Fungi</taxon>
        <taxon>Dikarya</taxon>
        <taxon>Ascomycota</taxon>
        <taxon>Pezizomycotina</taxon>
        <taxon>Eurotiomycetes</taxon>
        <taxon>Eurotiomycetidae</taxon>
        <taxon>Eurotiales</taxon>
        <taxon>Aspergillaceae</taxon>
        <taxon>Aspergillus</taxon>
        <taxon>Aspergillus subgen. Fumigati</taxon>
    </lineage>
</organism>
<keyword evidence="1" id="KW-0732">Signal</keyword>
<evidence type="ECO:0000313" key="4">
    <source>
        <dbReference type="Proteomes" id="UP000215289"/>
    </source>
</evidence>
<proteinExistence type="predicted"/>
<dbReference type="STRING" id="1245748.A0A421D9P0"/>
<evidence type="ECO:0000256" key="1">
    <source>
        <dbReference type="ARBA" id="ARBA00022729"/>
    </source>
</evidence>
<dbReference type="InterPro" id="IPR023296">
    <property type="entry name" value="Glyco_hydro_beta-prop_sf"/>
</dbReference>
<accession>A0A421D9P0</accession>
<dbReference type="EMBL" id="NIDN02000044">
    <property type="protein sequence ID" value="RLL98841.1"/>
    <property type="molecule type" value="Genomic_DNA"/>
</dbReference>
<evidence type="ECO:0000256" key="2">
    <source>
        <dbReference type="ARBA" id="ARBA00023277"/>
    </source>
</evidence>
<dbReference type="Gene3D" id="2.115.10.20">
    <property type="entry name" value="Glycosyl hydrolase domain, family 43"/>
    <property type="match status" value="1"/>
</dbReference>
<dbReference type="AlphaFoldDB" id="A0A421D9P0"/>
<dbReference type="Proteomes" id="UP000215289">
    <property type="component" value="Unassembled WGS sequence"/>
</dbReference>
<comment type="caution">
    <text evidence="3">The sequence shown here is derived from an EMBL/GenBank/DDBJ whole genome shotgun (WGS) entry which is preliminary data.</text>
</comment>
<sequence length="1126" mass="123221">MIILPSGPYIDAHPSGPIISQSVHPPGNSIQNIDPTVLVDDDDTVPIRPSVTQVNGLMGYFEAPWLMKHKAVYYLNNAGPDSPCTPTSYHTCITYATASSPLGPWTFWDVILPIVSSATCHPGAIELNGACVALDKLTWDNIRSPPAIRNAVHTFGPRAPAPATYNVAPKAVASSKYPTPIQSWIKAGNEGIVRANPLPPDYWSSCEAERSRQTSGEIPDHQHNLNTLSTTFSIVISLLALTVWGQNDDLGLKDGYISLSTANWDLQLVKDAQVLASLKLKGNSFDFLPFDYLPYRTANGQYHNGDITFRYRATGATNWVAGDSSKARKTVTVVQANDALAAADLTPTLPAGSPLRIIRKWVDVDGDLGLSFTLTNTATHGIEIGSLGFPTEFNSIFTNRSPEEMAAKCSLADPYIGLDAGYVQVTPTSGTGEALIVTPLGNTSTPFEAWRNLDEPYFDSTQYGSQTFEGFYEWQTLSKAYADKEWAKVTPWNPATSLVLNAGRSVTVGLRFSVVKDGIRGIQKAVRATNTPVTIGTGYVVPRDLTVQLRILAAADVSSVVSEGNALAITRPQSNTLLLTPTGSAWGRSRLTINYADGKTQAVHYFIMESAPDAIARLGQFSTSTMWFTDKSDPFGRAPSIISYDASTRRPVLQEARVWIAGLSDEGGVIYLATAMKQSGHPDPNEVAKLEDFVTKVLFPTIQDGGDLVRKSVFFYEPSAVPGYTYSKSIDWGDWWSWNKAAAYSTDRAYDYIHVVGSYWALYRAGRDQPGLLKQNTWQWYLGRAYNTTIACFATDSAGNGLVGYSRLGLMGETVVGELLQDLRREGWSKEAAAVENAMKLRAEAWNSQPAPYGSEMAWDSTGQEGVYYWTNYFGLTNTATKTINSILGYMPTVSHWAWNGNARRYWDFIYAGKLQRIERMVHHYGSSLNALPILEQFRQQPNDTYLLRVGYGGIAGPLTNIRQDGSMYNAFHSFPDTLRGDDYSGDYGPNFLGVMLGSATYVVEDPDLGLVAYGGNLAVNGQVVTVQPRDAVRQRVYIASMGVYIITSSGWIEQFSFARTKAKQVTVWLVPGPSKARSAIVWVESPGTNDQYRVTSTGAQSVRGGWQVQLANGGMAVTLEIQKDT</sequence>
<dbReference type="Pfam" id="PF18951">
    <property type="entry name" value="DUF5695"/>
    <property type="match status" value="1"/>
</dbReference>
<dbReference type="OrthoDB" id="2730619at2759"/>
<dbReference type="PANTHER" id="PTHR43772:SF2">
    <property type="entry name" value="PUTATIVE (AFU_ORTHOLOGUE AFUA_2G04480)-RELATED"/>
    <property type="match status" value="1"/>
</dbReference>
<dbReference type="InterPro" id="IPR052176">
    <property type="entry name" value="Glycosyl_Hydrlase_43_Enz"/>
</dbReference>
<keyword evidence="4" id="KW-1185">Reference proteome</keyword>
<keyword evidence="2" id="KW-0119">Carbohydrate metabolism</keyword>